<dbReference type="Pfam" id="PF00296">
    <property type="entry name" value="Bac_luciferase"/>
    <property type="match status" value="1"/>
</dbReference>
<feature type="domain" description="Luciferase-like" evidence="1">
    <location>
        <begin position="29"/>
        <end position="118"/>
    </location>
</feature>
<organism evidence="2 3">
    <name type="scientific">Streptomyces tsukubensis</name>
    <dbReference type="NCBI Taxonomy" id="83656"/>
    <lineage>
        <taxon>Bacteria</taxon>
        <taxon>Bacillati</taxon>
        <taxon>Actinomycetota</taxon>
        <taxon>Actinomycetes</taxon>
        <taxon>Kitasatosporales</taxon>
        <taxon>Streptomycetaceae</taxon>
        <taxon>Streptomyces</taxon>
    </lineage>
</organism>
<dbReference type="InterPro" id="IPR036661">
    <property type="entry name" value="Luciferase-like_sf"/>
</dbReference>
<sequence>MAMRDAERRAGEQDKRLCGISIAVVGDVGGRGASGWRETTEAARIAELCGFNSVWLTRGSTGLGEVQPNPALTAAAVAVTTRSIKVRVEVTEQLRDNSLRAAEDWSVVDNLSNARVELLSAAEHRKEMEPISRDLRDLWNGNQVRRAGPGKEEYTVHTFPAPQQADPMFWLTDSGDGAELQLAGSAGTGVFVRKELAFDQMVERVGALQEQYQAATRNLGRVAVTVNTTTGQEEIQQLRALGVEEVVYEIDLDSTRGHLTEALTELAHANHLLQRSDGLRA</sequence>
<dbReference type="Gene3D" id="3.20.20.30">
    <property type="entry name" value="Luciferase-like domain"/>
    <property type="match status" value="1"/>
</dbReference>
<dbReference type="AlphaFoldDB" id="A0A1V4AC02"/>
<name>A0A1V4AC02_9ACTN</name>
<dbReference type="STRING" id="83656.B1H18_08870"/>
<evidence type="ECO:0000313" key="3">
    <source>
        <dbReference type="Proteomes" id="UP000190539"/>
    </source>
</evidence>
<dbReference type="InterPro" id="IPR011251">
    <property type="entry name" value="Luciferase-like_dom"/>
</dbReference>
<gene>
    <name evidence="2" type="ORF">B1H18_08870</name>
</gene>
<keyword evidence="3" id="KW-1185">Reference proteome</keyword>
<proteinExistence type="predicted"/>
<dbReference type="GO" id="GO:0016705">
    <property type="term" value="F:oxidoreductase activity, acting on paired donors, with incorporation or reduction of molecular oxygen"/>
    <property type="evidence" value="ECO:0007669"/>
    <property type="project" value="InterPro"/>
</dbReference>
<evidence type="ECO:0000313" key="2">
    <source>
        <dbReference type="EMBL" id="OON81418.1"/>
    </source>
</evidence>
<accession>A0A1V4AC02</accession>
<evidence type="ECO:0000259" key="1">
    <source>
        <dbReference type="Pfam" id="PF00296"/>
    </source>
</evidence>
<protein>
    <recommendedName>
        <fullName evidence="1">Luciferase-like domain-containing protein</fullName>
    </recommendedName>
</protein>
<comment type="caution">
    <text evidence="2">The sequence shown here is derived from an EMBL/GenBank/DDBJ whole genome shotgun (WGS) entry which is preliminary data.</text>
</comment>
<reference evidence="2 3" key="1">
    <citation type="submission" date="2017-02" db="EMBL/GenBank/DDBJ databases">
        <title>Draft Genome Sequence of Streptomyces tsukubaensis F601, a Producer of the immunosuppressant tacrolimus FK506.</title>
        <authorList>
            <person name="Zong G."/>
            <person name="Zhong C."/>
            <person name="Fu J."/>
            <person name="Qin R."/>
            <person name="Cao G."/>
        </authorList>
    </citation>
    <scope>NUCLEOTIDE SEQUENCE [LARGE SCALE GENOMIC DNA]</scope>
    <source>
        <strain evidence="2 3">F601</strain>
    </source>
</reference>
<dbReference type="Proteomes" id="UP000190539">
    <property type="component" value="Unassembled WGS sequence"/>
</dbReference>
<dbReference type="SUPFAM" id="SSF51679">
    <property type="entry name" value="Bacterial luciferase-like"/>
    <property type="match status" value="1"/>
</dbReference>
<dbReference type="EMBL" id="MVFC01000004">
    <property type="protein sequence ID" value="OON81418.1"/>
    <property type="molecule type" value="Genomic_DNA"/>
</dbReference>